<comment type="caution">
    <text evidence="2">The sequence shown here is derived from an EMBL/GenBank/DDBJ whole genome shotgun (WGS) entry which is preliminary data.</text>
</comment>
<keyword evidence="1" id="KW-0812">Transmembrane</keyword>
<evidence type="ECO:0000313" key="2">
    <source>
        <dbReference type="EMBL" id="KOG36399.1"/>
    </source>
</evidence>
<dbReference type="OrthoDB" id="3524886at2"/>
<gene>
    <name evidence="2" type="ORF">ADK37_13425</name>
</gene>
<evidence type="ECO:0008006" key="4">
    <source>
        <dbReference type="Google" id="ProtNLM"/>
    </source>
</evidence>
<feature type="transmembrane region" description="Helical" evidence="1">
    <location>
        <begin position="169"/>
        <end position="187"/>
    </location>
</feature>
<dbReference type="EMBL" id="LGUS01000128">
    <property type="protein sequence ID" value="KOG36399.1"/>
    <property type="molecule type" value="Genomic_DNA"/>
</dbReference>
<feature type="transmembrane region" description="Helical" evidence="1">
    <location>
        <begin position="129"/>
        <end position="149"/>
    </location>
</feature>
<keyword evidence="1" id="KW-1133">Transmembrane helix</keyword>
<accession>A0A0L8LE74</accession>
<sequence>MTEDRRMLEPMATIVSVVLRVLLAFLTAGLVYSVIHGSWGDLNVCVTDESATSSATAHSFTPESGAQVDSVPRYCAESPSAHLRLLNELGELPSTLLLISGLALLHQLLQGAAKDGVYTARTASRLRLLGWWLLAGSLAVAIIEGNARAALLAALAKGEDFTAGAWLDLWAPPYLAVLTGLGLLTFARITRAGTSMREDLEGVV</sequence>
<name>A0A0L8LE74_9ACTN</name>
<keyword evidence="3" id="KW-1185">Reference proteome</keyword>
<proteinExistence type="predicted"/>
<organism evidence="2 3">
    <name type="scientific">Streptomyces resistomycificus</name>
    <dbReference type="NCBI Taxonomy" id="67356"/>
    <lineage>
        <taxon>Bacteria</taxon>
        <taxon>Bacillati</taxon>
        <taxon>Actinomycetota</taxon>
        <taxon>Actinomycetes</taxon>
        <taxon>Kitasatosporales</taxon>
        <taxon>Streptomycetaceae</taxon>
        <taxon>Streptomyces</taxon>
        <taxon>Streptomyces aurantiacus group</taxon>
    </lineage>
</organism>
<feature type="transmembrane region" description="Helical" evidence="1">
    <location>
        <begin position="12"/>
        <end position="35"/>
    </location>
</feature>
<evidence type="ECO:0000313" key="3">
    <source>
        <dbReference type="Proteomes" id="UP000037251"/>
    </source>
</evidence>
<dbReference type="eggNOG" id="ENOG503398X">
    <property type="taxonomic scope" value="Bacteria"/>
</dbReference>
<reference evidence="3" key="1">
    <citation type="submission" date="2015-07" db="EMBL/GenBank/DDBJ databases">
        <authorList>
            <person name="Ju K.-S."/>
            <person name="Doroghazi J.R."/>
            <person name="Metcalf W.W."/>
        </authorList>
    </citation>
    <scope>NUCLEOTIDE SEQUENCE [LARGE SCALE GENOMIC DNA]</scope>
    <source>
        <strain evidence="3">NRRL 2290</strain>
    </source>
</reference>
<evidence type="ECO:0000256" key="1">
    <source>
        <dbReference type="SAM" id="Phobius"/>
    </source>
</evidence>
<dbReference type="PATRIC" id="fig|67356.5.peg.2900"/>
<keyword evidence="1" id="KW-0472">Membrane</keyword>
<dbReference type="AlphaFoldDB" id="A0A0L8LE74"/>
<feature type="transmembrane region" description="Helical" evidence="1">
    <location>
        <begin position="92"/>
        <end position="109"/>
    </location>
</feature>
<dbReference type="Proteomes" id="UP000037251">
    <property type="component" value="Unassembled WGS sequence"/>
</dbReference>
<dbReference type="RefSeq" id="WP_030042601.1">
    <property type="nucleotide sequence ID" value="NZ_KQ949001.1"/>
</dbReference>
<dbReference type="STRING" id="67356.AQJ84_33980"/>
<protein>
    <recommendedName>
        <fullName evidence="4">DUF2975 domain-containing protein</fullName>
    </recommendedName>
</protein>